<dbReference type="RefSeq" id="WP_202866616.1">
    <property type="nucleotide sequence ID" value="NZ_SOCE01000001.1"/>
</dbReference>
<keyword evidence="2" id="KW-0326">Glycosidase</keyword>
<dbReference type="PROSITE" id="PS50231">
    <property type="entry name" value="RICIN_B_LECTIN"/>
    <property type="match status" value="1"/>
</dbReference>
<evidence type="ECO:0000313" key="6">
    <source>
        <dbReference type="Proteomes" id="UP000295151"/>
    </source>
</evidence>
<dbReference type="InterPro" id="IPR000772">
    <property type="entry name" value="Ricin_B_lectin"/>
</dbReference>
<feature type="domain" description="Ricin B lectin" evidence="4">
    <location>
        <begin position="260"/>
        <end position="392"/>
    </location>
</feature>
<keyword evidence="5" id="KW-0430">Lectin</keyword>
<sequence>MRQTRLWSAVLMTAAAILAVPTIGAGPAQADTQICEQFGSTTIGGKYVVQNNRWGSSAQQCINVTGSGFQITSQQGSAPTNGAPLSYPSIYVGCHYTNCSPGTNLPRQLSQIGSANSSISYSYVGGTYDASYDIWLDPTPKTTGVNQMEIMIWLNRQGSISPVGSPVGTTSVAGRTWEVWQGWNGGNDVVSYVAPSAISGMSFNVMDFVRDVDARTQVTTSWYLTSIQAGFEPWNGGAGLAVTSFSADVTAGTGGGGGGGGTAKEIVGLGSGRCLDVSGGATADGSRVQLWDCNGNGAQRWAPTGSTLVNPQSGKCLDVAGGSTANGAQVQLWSCNGTGAQNWQVNSNGTVVNPQSGKCLDASGQQTANGTGIQIYACNGSGPQANQVWSLR</sequence>
<keyword evidence="2" id="KW-0624">Polysaccharide degradation</keyword>
<dbReference type="GO" id="GO:0000272">
    <property type="term" value="P:polysaccharide catabolic process"/>
    <property type="evidence" value="ECO:0007669"/>
    <property type="project" value="UniProtKB-KW"/>
</dbReference>
<dbReference type="GO" id="GO:0008810">
    <property type="term" value="F:cellulase activity"/>
    <property type="evidence" value="ECO:0007669"/>
    <property type="project" value="InterPro"/>
</dbReference>
<evidence type="ECO:0000256" key="3">
    <source>
        <dbReference type="SAM" id="SignalP"/>
    </source>
</evidence>
<evidence type="ECO:0000256" key="1">
    <source>
        <dbReference type="ARBA" id="ARBA00005519"/>
    </source>
</evidence>
<dbReference type="InterPro" id="IPR013320">
    <property type="entry name" value="ConA-like_dom_sf"/>
</dbReference>
<feature type="chain" id="PRO_5020810768" evidence="3">
    <location>
        <begin position="31"/>
        <end position="392"/>
    </location>
</feature>
<dbReference type="PANTHER" id="PTHR34002:SF9">
    <property type="entry name" value="XYLOGLUCAN-SPECIFIC ENDO-BETA-1,4-GLUCANASE A"/>
    <property type="match status" value="1"/>
</dbReference>
<keyword evidence="6" id="KW-1185">Reference proteome</keyword>
<dbReference type="InterPro" id="IPR002594">
    <property type="entry name" value="GH12"/>
</dbReference>
<dbReference type="AlphaFoldDB" id="A0A4R7T6G3"/>
<dbReference type="SUPFAM" id="SSF49899">
    <property type="entry name" value="Concanavalin A-like lectins/glucanases"/>
    <property type="match status" value="1"/>
</dbReference>
<keyword evidence="3" id="KW-0732">Signal</keyword>
<keyword evidence="2" id="KW-0119">Carbohydrate metabolism</keyword>
<dbReference type="PANTHER" id="PTHR34002">
    <property type="entry name" value="BLR1656 PROTEIN"/>
    <property type="match status" value="1"/>
</dbReference>
<dbReference type="Pfam" id="PF01670">
    <property type="entry name" value="Glyco_hydro_12"/>
    <property type="match status" value="1"/>
</dbReference>
<feature type="signal peptide" evidence="3">
    <location>
        <begin position="1"/>
        <end position="30"/>
    </location>
</feature>
<gene>
    <name evidence="5" type="ORF">EV138_0924</name>
</gene>
<reference evidence="5 6" key="1">
    <citation type="submission" date="2019-03" db="EMBL/GenBank/DDBJ databases">
        <title>Genomic Encyclopedia of Type Strains, Phase III (KMG-III): the genomes of soil and plant-associated and newly described type strains.</title>
        <authorList>
            <person name="Whitman W."/>
        </authorList>
    </citation>
    <scope>NUCLEOTIDE SEQUENCE [LARGE SCALE GENOMIC DNA]</scope>
    <source>
        <strain evidence="5 6">VKM Ac-2575</strain>
    </source>
</reference>
<accession>A0A4R7T6G3</accession>
<dbReference type="CDD" id="cd23451">
    <property type="entry name" value="beta-trefoil_Ricin_laminarinase"/>
    <property type="match status" value="1"/>
</dbReference>
<dbReference type="InterPro" id="IPR013319">
    <property type="entry name" value="GH11/12"/>
</dbReference>
<dbReference type="Gene3D" id="2.80.10.50">
    <property type="match status" value="3"/>
</dbReference>
<comment type="caution">
    <text evidence="5">The sequence shown here is derived from an EMBL/GenBank/DDBJ whole genome shotgun (WGS) entry which is preliminary data.</text>
</comment>
<organism evidence="5 6">
    <name type="scientific">Kribbella voronezhensis</name>
    <dbReference type="NCBI Taxonomy" id="2512212"/>
    <lineage>
        <taxon>Bacteria</taxon>
        <taxon>Bacillati</taxon>
        <taxon>Actinomycetota</taxon>
        <taxon>Actinomycetes</taxon>
        <taxon>Propionibacteriales</taxon>
        <taxon>Kribbellaceae</taxon>
        <taxon>Kribbella</taxon>
    </lineage>
</organism>
<dbReference type="Gene3D" id="2.60.120.180">
    <property type="match status" value="1"/>
</dbReference>
<dbReference type="SMART" id="SM00458">
    <property type="entry name" value="RICIN"/>
    <property type="match status" value="1"/>
</dbReference>
<dbReference type="EMBL" id="SOCE01000001">
    <property type="protein sequence ID" value="TDU87401.1"/>
    <property type="molecule type" value="Genomic_DNA"/>
</dbReference>
<protein>
    <submittedName>
        <fullName evidence="5">Ricin-type beta-trefoil lectin protein</fullName>
    </submittedName>
</protein>
<dbReference type="GO" id="GO:0030246">
    <property type="term" value="F:carbohydrate binding"/>
    <property type="evidence" value="ECO:0007669"/>
    <property type="project" value="UniProtKB-KW"/>
</dbReference>
<dbReference type="Pfam" id="PF00652">
    <property type="entry name" value="Ricin_B_lectin"/>
    <property type="match status" value="1"/>
</dbReference>
<name>A0A4R7T6G3_9ACTN</name>
<keyword evidence="2" id="KW-0378">Hydrolase</keyword>
<evidence type="ECO:0000313" key="5">
    <source>
        <dbReference type="EMBL" id="TDU87401.1"/>
    </source>
</evidence>
<evidence type="ECO:0000256" key="2">
    <source>
        <dbReference type="RuleBase" id="RU361163"/>
    </source>
</evidence>
<proteinExistence type="inferred from homology"/>
<evidence type="ECO:0000259" key="4">
    <source>
        <dbReference type="SMART" id="SM00458"/>
    </source>
</evidence>
<dbReference type="SUPFAM" id="SSF50370">
    <property type="entry name" value="Ricin B-like lectins"/>
    <property type="match status" value="1"/>
</dbReference>
<dbReference type="InterPro" id="IPR035992">
    <property type="entry name" value="Ricin_B-like_lectins"/>
</dbReference>
<comment type="similarity">
    <text evidence="1 2">Belongs to the glycosyl hydrolase 12 (cellulase H) family.</text>
</comment>
<dbReference type="Proteomes" id="UP000295151">
    <property type="component" value="Unassembled WGS sequence"/>
</dbReference>